<dbReference type="Proteomes" id="UP000735302">
    <property type="component" value="Unassembled WGS sequence"/>
</dbReference>
<proteinExistence type="predicted"/>
<comment type="caution">
    <text evidence="1">The sequence shown here is derived from an EMBL/GenBank/DDBJ whole genome shotgun (WGS) entry which is preliminary data.</text>
</comment>
<dbReference type="AlphaFoldDB" id="A0AAV4DLE5"/>
<sequence length="87" mass="9851">MLVAQWIVNPIRDLQGPFCRGFEPRHWHPGQTEGLKPEITLLWSSRTQCESTELASSTRKGGIPSCLTIHKKEGIIISFGWVKNRHG</sequence>
<protein>
    <submittedName>
        <fullName evidence="1">Uncharacterized protein</fullName>
    </submittedName>
</protein>
<evidence type="ECO:0000313" key="2">
    <source>
        <dbReference type="Proteomes" id="UP000735302"/>
    </source>
</evidence>
<evidence type="ECO:0000313" key="1">
    <source>
        <dbReference type="EMBL" id="GFO44980.1"/>
    </source>
</evidence>
<keyword evidence="2" id="KW-1185">Reference proteome</keyword>
<organism evidence="1 2">
    <name type="scientific">Plakobranchus ocellatus</name>
    <dbReference type="NCBI Taxonomy" id="259542"/>
    <lineage>
        <taxon>Eukaryota</taxon>
        <taxon>Metazoa</taxon>
        <taxon>Spiralia</taxon>
        <taxon>Lophotrochozoa</taxon>
        <taxon>Mollusca</taxon>
        <taxon>Gastropoda</taxon>
        <taxon>Heterobranchia</taxon>
        <taxon>Euthyneura</taxon>
        <taxon>Panpulmonata</taxon>
        <taxon>Sacoglossa</taxon>
        <taxon>Placobranchoidea</taxon>
        <taxon>Plakobranchidae</taxon>
        <taxon>Plakobranchus</taxon>
    </lineage>
</organism>
<gene>
    <name evidence="1" type="ORF">PoB_007148500</name>
</gene>
<accession>A0AAV4DLE5</accession>
<name>A0AAV4DLE5_9GAST</name>
<reference evidence="1 2" key="1">
    <citation type="journal article" date="2021" name="Elife">
        <title>Chloroplast acquisition without the gene transfer in kleptoplastic sea slugs, Plakobranchus ocellatus.</title>
        <authorList>
            <person name="Maeda T."/>
            <person name="Takahashi S."/>
            <person name="Yoshida T."/>
            <person name="Shimamura S."/>
            <person name="Takaki Y."/>
            <person name="Nagai Y."/>
            <person name="Toyoda A."/>
            <person name="Suzuki Y."/>
            <person name="Arimoto A."/>
            <person name="Ishii H."/>
            <person name="Satoh N."/>
            <person name="Nishiyama T."/>
            <person name="Hasebe M."/>
            <person name="Maruyama T."/>
            <person name="Minagawa J."/>
            <person name="Obokata J."/>
            <person name="Shigenobu S."/>
        </authorList>
    </citation>
    <scope>NUCLEOTIDE SEQUENCE [LARGE SCALE GENOMIC DNA]</scope>
</reference>
<dbReference type="EMBL" id="BLXT01007988">
    <property type="protein sequence ID" value="GFO44980.1"/>
    <property type="molecule type" value="Genomic_DNA"/>
</dbReference>